<evidence type="ECO:0000313" key="2">
    <source>
        <dbReference type="Proteomes" id="UP001153076"/>
    </source>
</evidence>
<dbReference type="OrthoDB" id="1751168at2759"/>
<accession>A0A9Q1GLV9</accession>
<comment type="caution">
    <text evidence="1">The sequence shown here is derived from an EMBL/GenBank/DDBJ whole genome shotgun (WGS) entry which is preliminary data.</text>
</comment>
<dbReference type="AlphaFoldDB" id="A0A9Q1GLV9"/>
<keyword evidence="2" id="KW-1185">Reference proteome</keyword>
<proteinExistence type="predicted"/>
<gene>
    <name evidence="1" type="ORF">Cgig2_010978</name>
</gene>
<protein>
    <submittedName>
        <fullName evidence="1">Uncharacterized protein</fullName>
    </submittedName>
</protein>
<dbReference type="EMBL" id="JAKOGI010002055">
    <property type="protein sequence ID" value="KAJ8423101.1"/>
    <property type="molecule type" value="Genomic_DNA"/>
</dbReference>
<name>A0A9Q1GLV9_9CARY</name>
<evidence type="ECO:0000313" key="1">
    <source>
        <dbReference type="EMBL" id="KAJ8423101.1"/>
    </source>
</evidence>
<reference evidence="1" key="1">
    <citation type="submission" date="2022-04" db="EMBL/GenBank/DDBJ databases">
        <title>Carnegiea gigantea Genome sequencing and assembly v2.</title>
        <authorList>
            <person name="Copetti D."/>
            <person name="Sanderson M.J."/>
            <person name="Burquez A."/>
            <person name="Wojciechowski M.F."/>
        </authorList>
    </citation>
    <scope>NUCLEOTIDE SEQUENCE</scope>
    <source>
        <strain evidence="1">SGP5-SGP5p</strain>
        <tissue evidence="1">Aerial part</tissue>
    </source>
</reference>
<sequence length="218" mass="24750">MLSRLRLNNWIEHVISLECQVKHTKFTLNESELTTILNLPTVTPSSLSQTGARNQCLTEFSHPHSQAHPADLSYLILKQDPRLLYYVIIRTILPKPNSTDSVNTKTLKLICLLMIGKPIKFACCILGFMSKVSSIVRPAPLPFANLLTMVFNHFGMCLGHEIRETKPVSVITPASLKNIKFFKIDTGDWKFVEDMTHEELVRVFKNFGQHVKPHLTSP</sequence>
<dbReference type="Proteomes" id="UP001153076">
    <property type="component" value="Unassembled WGS sequence"/>
</dbReference>
<organism evidence="1 2">
    <name type="scientific">Carnegiea gigantea</name>
    <dbReference type="NCBI Taxonomy" id="171969"/>
    <lineage>
        <taxon>Eukaryota</taxon>
        <taxon>Viridiplantae</taxon>
        <taxon>Streptophyta</taxon>
        <taxon>Embryophyta</taxon>
        <taxon>Tracheophyta</taxon>
        <taxon>Spermatophyta</taxon>
        <taxon>Magnoliopsida</taxon>
        <taxon>eudicotyledons</taxon>
        <taxon>Gunneridae</taxon>
        <taxon>Pentapetalae</taxon>
        <taxon>Caryophyllales</taxon>
        <taxon>Cactineae</taxon>
        <taxon>Cactaceae</taxon>
        <taxon>Cactoideae</taxon>
        <taxon>Echinocereeae</taxon>
        <taxon>Carnegiea</taxon>
    </lineage>
</organism>